<evidence type="ECO:0000313" key="2">
    <source>
        <dbReference type="Proteomes" id="UP000469558"/>
    </source>
</evidence>
<keyword evidence="2" id="KW-1185">Reference proteome</keyword>
<name>A0A8T9CCF2_9HELO</name>
<dbReference type="EMBL" id="QGMK01000484">
    <property type="protein sequence ID" value="TVY81404.1"/>
    <property type="molecule type" value="Genomic_DNA"/>
</dbReference>
<accession>A0A8T9CCF2</accession>
<dbReference type="Proteomes" id="UP000469558">
    <property type="component" value="Unassembled WGS sequence"/>
</dbReference>
<evidence type="ECO:0000313" key="1">
    <source>
        <dbReference type="EMBL" id="TVY81404.1"/>
    </source>
</evidence>
<protein>
    <submittedName>
        <fullName evidence="1">Uncharacterized protein</fullName>
    </submittedName>
</protein>
<sequence length="84" mass="9542">MSSRLEICWAALVFEAPLWGRNLNNDIKSVDVVSGDNHYFHLPHFATRNGRCMPVVGTVVSGVSWLVAPLPVPVMKRYLEYQRE</sequence>
<proteinExistence type="predicted"/>
<dbReference type="AlphaFoldDB" id="A0A8T9CCF2"/>
<organism evidence="1 2">
    <name type="scientific">Lachnellula suecica</name>
    <dbReference type="NCBI Taxonomy" id="602035"/>
    <lineage>
        <taxon>Eukaryota</taxon>
        <taxon>Fungi</taxon>
        <taxon>Dikarya</taxon>
        <taxon>Ascomycota</taxon>
        <taxon>Pezizomycotina</taxon>
        <taxon>Leotiomycetes</taxon>
        <taxon>Helotiales</taxon>
        <taxon>Lachnaceae</taxon>
        <taxon>Lachnellula</taxon>
    </lineage>
</organism>
<comment type="caution">
    <text evidence="1">The sequence shown here is derived from an EMBL/GenBank/DDBJ whole genome shotgun (WGS) entry which is preliminary data.</text>
</comment>
<reference evidence="1 2" key="1">
    <citation type="submission" date="2018-05" db="EMBL/GenBank/DDBJ databases">
        <title>Genome sequencing and assembly of the regulated plant pathogen Lachnellula willkommii and related sister species for the development of diagnostic species identification markers.</title>
        <authorList>
            <person name="Giroux E."/>
            <person name="Bilodeau G."/>
        </authorList>
    </citation>
    <scope>NUCLEOTIDE SEQUENCE [LARGE SCALE GENOMIC DNA]</scope>
    <source>
        <strain evidence="1 2">CBS 268.59</strain>
    </source>
</reference>
<gene>
    <name evidence="1" type="ORF">LSUE1_G002033</name>
</gene>